<proteinExistence type="predicted"/>
<comment type="caution">
    <text evidence="1">The sequence shown here is derived from an EMBL/GenBank/DDBJ whole genome shotgun (WGS) entry which is preliminary data.</text>
</comment>
<protein>
    <submittedName>
        <fullName evidence="1">Uncharacterized protein</fullName>
    </submittedName>
</protein>
<dbReference type="EMBL" id="BARS01034666">
    <property type="protein sequence ID" value="GAG24867.1"/>
    <property type="molecule type" value="Genomic_DNA"/>
</dbReference>
<sequence>SMILSLGEKVGFSSYDALHIEGVLEDVFYALENHNFLKNFNPRTKRSPFLVTLRTGYHLIGINMNITGKKPGAQFFQKHFTRLYIEEASFETEQVYKQRRDSVSENGCVFRISGMTNFTKYSPAGKVFNDLSKKTWVCNLPQYVNPKWDEKEKVKAVKDFGGEQSVGFRVFIKGEIVEDGISVFDMERIRQSYNDNRIIKSFEINKDDFAFFEYKIIVERPNNCDNLYIFADIGESASTEIGIIAEINKKYRYFCNITL</sequence>
<accession>X0WNR5</accession>
<gene>
    <name evidence="1" type="ORF">S01H1_53533</name>
</gene>
<organism evidence="1">
    <name type="scientific">marine sediment metagenome</name>
    <dbReference type="NCBI Taxonomy" id="412755"/>
    <lineage>
        <taxon>unclassified sequences</taxon>
        <taxon>metagenomes</taxon>
        <taxon>ecological metagenomes</taxon>
    </lineage>
</organism>
<feature type="non-terminal residue" evidence="1">
    <location>
        <position position="1"/>
    </location>
</feature>
<evidence type="ECO:0000313" key="1">
    <source>
        <dbReference type="EMBL" id="GAG24867.1"/>
    </source>
</evidence>
<name>X0WNR5_9ZZZZ</name>
<dbReference type="AlphaFoldDB" id="X0WNR5"/>
<reference evidence="1" key="1">
    <citation type="journal article" date="2014" name="Front. Microbiol.">
        <title>High frequency of phylogenetically diverse reductive dehalogenase-homologous genes in deep subseafloor sedimentary metagenomes.</title>
        <authorList>
            <person name="Kawai M."/>
            <person name="Futagami T."/>
            <person name="Toyoda A."/>
            <person name="Takaki Y."/>
            <person name="Nishi S."/>
            <person name="Hori S."/>
            <person name="Arai W."/>
            <person name="Tsubouchi T."/>
            <person name="Morono Y."/>
            <person name="Uchiyama I."/>
            <person name="Ito T."/>
            <person name="Fujiyama A."/>
            <person name="Inagaki F."/>
            <person name="Takami H."/>
        </authorList>
    </citation>
    <scope>NUCLEOTIDE SEQUENCE</scope>
    <source>
        <strain evidence="1">Expedition CK06-06</strain>
    </source>
</reference>
<feature type="non-terminal residue" evidence="1">
    <location>
        <position position="259"/>
    </location>
</feature>